<protein>
    <submittedName>
        <fullName evidence="4">54S ribosomal protein MRP49, mitochondrial</fullName>
    </submittedName>
</protein>
<dbReference type="InterPro" id="IPR036249">
    <property type="entry name" value="Thioredoxin-like_sf"/>
</dbReference>
<keyword evidence="4" id="KW-0687">Ribonucleoprotein</keyword>
<evidence type="ECO:0000256" key="2">
    <source>
        <dbReference type="ARBA" id="ARBA00023128"/>
    </source>
</evidence>
<reference evidence="5" key="3">
    <citation type="journal article" date="2016" name="Gigascience">
        <title>De novo construction of an expanded transcriptome assembly for the western tarnished plant bug, Lygus hesperus.</title>
        <authorList>
            <person name="Tassone E.E."/>
            <person name="Geib S.M."/>
            <person name="Hall B."/>
            <person name="Fabrick J.A."/>
            <person name="Brent C.S."/>
            <person name="Hull J.J."/>
        </authorList>
    </citation>
    <scope>NUCLEOTIDE SEQUENCE</scope>
</reference>
<dbReference type="EMBL" id="GDHC01020951">
    <property type="protein sequence ID" value="JAP97677.1"/>
    <property type="molecule type" value="Transcribed_RNA"/>
</dbReference>
<dbReference type="EMBL" id="GBHO01040666">
    <property type="protein sequence ID" value="JAG02938.1"/>
    <property type="molecule type" value="Transcribed_RNA"/>
</dbReference>
<dbReference type="Gene3D" id="3.40.30.10">
    <property type="entry name" value="Glutaredoxin"/>
    <property type="match status" value="1"/>
</dbReference>
<keyword evidence="4" id="KW-0689">Ribosomal protein</keyword>
<feature type="domain" description="Ribosomal protein/NADH dehydrogenase" evidence="3">
    <location>
        <begin position="47"/>
        <end position="73"/>
    </location>
</feature>
<evidence type="ECO:0000256" key="1">
    <source>
        <dbReference type="ARBA" id="ARBA00004173"/>
    </source>
</evidence>
<evidence type="ECO:0000313" key="4">
    <source>
        <dbReference type="EMBL" id="JAG02938.1"/>
    </source>
</evidence>
<accession>A0A0A9W8X1</accession>
<reference evidence="4" key="1">
    <citation type="journal article" date="2014" name="PLoS ONE">
        <title>Transcriptome-Based Identification of ABC Transporters in the Western Tarnished Plant Bug Lygus hesperus.</title>
        <authorList>
            <person name="Hull J.J."/>
            <person name="Chaney K."/>
            <person name="Geib S.M."/>
            <person name="Fabrick J.A."/>
            <person name="Brent C.S."/>
            <person name="Walsh D."/>
            <person name="Lavine L.C."/>
        </authorList>
    </citation>
    <scope>NUCLEOTIDE SEQUENCE</scope>
</reference>
<dbReference type="Pfam" id="PF05047">
    <property type="entry name" value="L51_S25_CI-B8"/>
    <property type="match status" value="1"/>
</dbReference>
<evidence type="ECO:0000259" key="3">
    <source>
        <dbReference type="Pfam" id="PF05047"/>
    </source>
</evidence>
<sequence length="112" mass="13091">MVEKHKPFTKKLDFERTWILESSLAIKFPNLTRCTVNSTYHPEQYGVRNFVRTYLPTLRYHNPRTQFVVHKRKDSFCNPDCDVVLEIATATNKTSSKTIDCRNKSPVDILAE</sequence>
<dbReference type="EMBL" id="GDHC01001352">
    <property type="protein sequence ID" value="JAQ17277.1"/>
    <property type="molecule type" value="Transcribed_RNA"/>
</dbReference>
<evidence type="ECO:0000313" key="6">
    <source>
        <dbReference type="EMBL" id="JAQ17277.1"/>
    </source>
</evidence>
<proteinExistence type="predicted"/>
<dbReference type="AlphaFoldDB" id="A0A0A9W8X1"/>
<evidence type="ECO:0000313" key="5">
    <source>
        <dbReference type="EMBL" id="JAP97677.1"/>
    </source>
</evidence>
<dbReference type="SUPFAM" id="SSF52833">
    <property type="entry name" value="Thioredoxin-like"/>
    <property type="match status" value="1"/>
</dbReference>
<dbReference type="GO" id="GO:0005739">
    <property type="term" value="C:mitochondrion"/>
    <property type="evidence" value="ECO:0007669"/>
    <property type="project" value="UniProtKB-SubCell"/>
</dbReference>
<dbReference type="GO" id="GO:0005840">
    <property type="term" value="C:ribosome"/>
    <property type="evidence" value="ECO:0007669"/>
    <property type="project" value="UniProtKB-KW"/>
</dbReference>
<organism evidence="4">
    <name type="scientific">Lygus hesperus</name>
    <name type="common">Western plant bug</name>
    <dbReference type="NCBI Taxonomy" id="30085"/>
    <lineage>
        <taxon>Eukaryota</taxon>
        <taxon>Metazoa</taxon>
        <taxon>Ecdysozoa</taxon>
        <taxon>Arthropoda</taxon>
        <taxon>Hexapoda</taxon>
        <taxon>Insecta</taxon>
        <taxon>Pterygota</taxon>
        <taxon>Neoptera</taxon>
        <taxon>Paraneoptera</taxon>
        <taxon>Hemiptera</taxon>
        <taxon>Heteroptera</taxon>
        <taxon>Panheteroptera</taxon>
        <taxon>Cimicomorpha</taxon>
        <taxon>Miridae</taxon>
        <taxon>Mirini</taxon>
        <taxon>Lygus</taxon>
    </lineage>
</organism>
<reference evidence="4" key="2">
    <citation type="submission" date="2014-07" db="EMBL/GenBank/DDBJ databases">
        <authorList>
            <person name="Hull J."/>
        </authorList>
    </citation>
    <scope>NUCLEOTIDE SEQUENCE</scope>
</reference>
<gene>
    <name evidence="4" type="primary">MRP49</name>
    <name evidence="4" type="ORF">CM83_1815</name>
    <name evidence="5" type="ORF">g.1886</name>
    <name evidence="6" type="ORF">g.1890</name>
</gene>
<name>A0A0A9W8X1_LYGHE</name>
<dbReference type="InterPro" id="IPR007741">
    <property type="entry name" value="Ribosomal_mL43/mS25/NADH_DH"/>
</dbReference>
<keyword evidence="2" id="KW-0496">Mitochondrion</keyword>
<comment type="subcellular location">
    <subcellularLocation>
        <location evidence="1">Mitochondrion</location>
    </subcellularLocation>
</comment>